<evidence type="ECO:0000313" key="3">
    <source>
        <dbReference type="EMBL" id="KAK7059299.1"/>
    </source>
</evidence>
<comment type="caution">
    <text evidence="2">The sequence shown here is derived from an EMBL/GenBank/DDBJ whole genome shotgun (WGS) entry which is preliminary data.</text>
</comment>
<keyword evidence="4" id="KW-1185">Reference proteome</keyword>
<organism evidence="2 4">
    <name type="scientific">Favolaschia claudopus</name>
    <dbReference type="NCBI Taxonomy" id="2862362"/>
    <lineage>
        <taxon>Eukaryota</taxon>
        <taxon>Fungi</taxon>
        <taxon>Dikarya</taxon>
        <taxon>Basidiomycota</taxon>
        <taxon>Agaricomycotina</taxon>
        <taxon>Agaricomycetes</taxon>
        <taxon>Agaricomycetidae</taxon>
        <taxon>Agaricales</taxon>
        <taxon>Marasmiineae</taxon>
        <taxon>Mycenaceae</taxon>
        <taxon>Favolaschia</taxon>
    </lineage>
</organism>
<dbReference type="Proteomes" id="UP001362999">
    <property type="component" value="Unassembled WGS sequence"/>
</dbReference>
<dbReference type="EMBL" id="JAWWNJ010000003">
    <property type="protein sequence ID" value="KAK7059299.1"/>
    <property type="molecule type" value="Genomic_DNA"/>
</dbReference>
<proteinExistence type="predicted"/>
<accession>A0AAV9ZDU9</accession>
<evidence type="ECO:0000313" key="4">
    <source>
        <dbReference type="Proteomes" id="UP001362999"/>
    </source>
</evidence>
<feature type="compositionally biased region" description="Pro residues" evidence="1">
    <location>
        <begin position="170"/>
        <end position="181"/>
    </location>
</feature>
<feature type="region of interest" description="Disordered" evidence="1">
    <location>
        <begin position="1"/>
        <end position="20"/>
    </location>
</feature>
<evidence type="ECO:0000313" key="2">
    <source>
        <dbReference type="EMBL" id="KAK6980545.1"/>
    </source>
</evidence>
<name>A0AAV9ZDU9_9AGAR</name>
<feature type="compositionally biased region" description="Basic and acidic residues" evidence="1">
    <location>
        <begin position="1"/>
        <end position="11"/>
    </location>
</feature>
<gene>
    <name evidence="2" type="ORF">R3P38DRAFT_3466260</name>
    <name evidence="3" type="ORF">R3P38DRAFT_959564</name>
</gene>
<protein>
    <submittedName>
        <fullName evidence="2">Uncharacterized protein</fullName>
    </submittedName>
</protein>
<feature type="region of interest" description="Disordered" evidence="1">
    <location>
        <begin position="165"/>
        <end position="196"/>
    </location>
</feature>
<dbReference type="EMBL" id="JAWWNJ010000158">
    <property type="protein sequence ID" value="KAK6980545.1"/>
    <property type="molecule type" value="Genomic_DNA"/>
</dbReference>
<dbReference type="AlphaFoldDB" id="A0AAV9ZDU9"/>
<evidence type="ECO:0000256" key="1">
    <source>
        <dbReference type="SAM" id="MobiDB-lite"/>
    </source>
</evidence>
<feature type="region of interest" description="Disordered" evidence="1">
    <location>
        <begin position="213"/>
        <end position="236"/>
    </location>
</feature>
<reference evidence="2 4" key="1">
    <citation type="journal article" date="2024" name="J Genomics">
        <title>Draft genome sequencing and assembly of Favolaschia claudopus CIRM-BRFM 2984 isolated from oak limbs.</title>
        <authorList>
            <person name="Navarro D."/>
            <person name="Drula E."/>
            <person name="Chaduli D."/>
            <person name="Cazenave R."/>
            <person name="Ahrendt S."/>
            <person name="Wang J."/>
            <person name="Lipzen A."/>
            <person name="Daum C."/>
            <person name="Barry K."/>
            <person name="Grigoriev I.V."/>
            <person name="Favel A."/>
            <person name="Rosso M.N."/>
            <person name="Martin F."/>
        </authorList>
    </citation>
    <scope>NUCLEOTIDE SEQUENCE [LARGE SCALE GENOMIC DNA]</scope>
    <source>
        <strain evidence="2 4">CIRM-BRFM 2984</strain>
    </source>
</reference>
<sequence length="236" mass="25571">MHPTRTKDRVGRRAQGGAFHHIRRPQSLSAQGCLDFYASSLGRKACDNKGDKGSLDFYASRRNKSGWRSSYRQDRGNYKAGRRSIRHNDIETHIQPNLSHCRRPISLASTASPRLPSSRPLACHPRDPARELDVARELTLATVGGLQGPPQVSLAGLVAWAHGHPAFSRPSPPPPSSPTPIHPGGQGGWVRREVPNTAPTAGYVASLEELFGPGSVLRGEGSKPAGENNLRHLGKL</sequence>